<protein>
    <submittedName>
        <fullName evidence="2">Uncharacterized protein</fullName>
    </submittedName>
</protein>
<reference evidence="2" key="1">
    <citation type="submission" date="2020-05" db="EMBL/GenBank/DDBJ databases">
        <title>WGS assembly of Panicum virgatum.</title>
        <authorList>
            <person name="Lovell J.T."/>
            <person name="Jenkins J."/>
            <person name="Shu S."/>
            <person name="Juenger T.E."/>
            <person name="Schmutz J."/>
        </authorList>
    </citation>
    <scope>NUCLEOTIDE SEQUENCE</scope>
    <source>
        <strain evidence="2">AP13</strain>
    </source>
</reference>
<feature type="compositionally biased region" description="Low complexity" evidence="1">
    <location>
        <begin position="136"/>
        <end position="147"/>
    </location>
</feature>
<evidence type="ECO:0000256" key="1">
    <source>
        <dbReference type="SAM" id="MobiDB-lite"/>
    </source>
</evidence>
<proteinExistence type="predicted"/>
<gene>
    <name evidence="2" type="ORF">PVAP13_7NG008289</name>
</gene>
<dbReference type="Proteomes" id="UP000823388">
    <property type="component" value="Chromosome 7N"/>
</dbReference>
<organism evidence="2 3">
    <name type="scientific">Panicum virgatum</name>
    <name type="common">Blackwell switchgrass</name>
    <dbReference type="NCBI Taxonomy" id="38727"/>
    <lineage>
        <taxon>Eukaryota</taxon>
        <taxon>Viridiplantae</taxon>
        <taxon>Streptophyta</taxon>
        <taxon>Embryophyta</taxon>
        <taxon>Tracheophyta</taxon>
        <taxon>Spermatophyta</taxon>
        <taxon>Magnoliopsida</taxon>
        <taxon>Liliopsida</taxon>
        <taxon>Poales</taxon>
        <taxon>Poaceae</taxon>
        <taxon>PACMAD clade</taxon>
        <taxon>Panicoideae</taxon>
        <taxon>Panicodae</taxon>
        <taxon>Paniceae</taxon>
        <taxon>Panicinae</taxon>
        <taxon>Panicum</taxon>
        <taxon>Panicum sect. Hiantes</taxon>
    </lineage>
</organism>
<name>A0A8T0PV73_PANVG</name>
<feature type="compositionally biased region" description="Pro residues" evidence="1">
    <location>
        <begin position="216"/>
        <end position="229"/>
    </location>
</feature>
<feature type="compositionally biased region" description="Low complexity" evidence="1">
    <location>
        <begin position="117"/>
        <end position="127"/>
    </location>
</feature>
<evidence type="ECO:0000313" key="2">
    <source>
        <dbReference type="EMBL" id="KAG2564975.1"/>
    </source>
</evidence>
<feature type="region of interest" description="Disordered" evidence="1">
    <location>
        <begin position="216"/>
        <end position="245"/>
    </location>
</feature>
<feature type="region of interest" description="Disordered" evidence="1">
    <location>
        <begin position="67"/>
        <end position="159"/>
    </location>
</feature>
<dbReference type="EMBL" id="CM029050">
    <property type="protein sequence ID" value="KAG2564975.1"/>
    <property type="molecule type" value="Genomic_DNA"/>
</dbReference>
<feature type="compositionally biased region" description="Low complexity" evidence="1">
    <location>
        <begin position="82"/>
        <end position="95"/>
    </location>
</feature>
<accession>A0A8T0PV73</accession>
<evidence type="ECO:0000313" key="3">
    <source>
        <dbReference type="Proteomes" id="UP000823388"/>
    </source>
</evidence>
<comment type="caution">
    <text evidence="2">The sequence shown here is derived from an EMBL/GenBank/DDBJ whole genome shotgun (WGS) entry which is preliminary data.</text>
</comment>
<sequence>MLFDEAFFPFAGRSPSTHTNDLCFLDEFETQVCPIGSPVFPPAGSAVSSPLCGPGALRELSSHPALDQLPADPWAPEHELRAPSSSVAVPHAAQSLPPPVPQAAMLTSPSAPPATPSPTSAPAQQAASPPPPPVPQAATTAPSSAPRAAPPPPVPAQQAALSPLPLVPQTATTTPAPPSRRLPPQVYRRHAVHGPITASGRRPTVVRVPVHAPGPVGPPLPAGATPIPPVVNQHSMTTRGKLGFR</sequence>
<dbReference type="AlphaFoldDB" id="A0A8T0PV73"/>
<keyword evidence="3" id="KW-1185">Reference proteome</keyword>